<dbReference type="EMBL" id="FQNC01000047">
    <property type="protein sequence ID" value="SGY77317.1"/>
    <property type="molecule type" value="Genomic_DNA"/>
</dbReference>
<gene>
    <name evidence="2" type="primary">BQ5605_C005g03603</name>
    <name evidence="2" type="ORF">BQ5605_C005G03603</name>
</gene>
<accession>A0A2X0P6X9</accession>
<organism evidence="2 3">
    <name type="scientific">Microbotryum silenes-dioicae</name>
    <dbReference type="NCBI Taxonomy" id="796604"/>
    <lineage>
        <taxon>Eukaryota</taxon>
        <taxon>Fungi</taxon>
        <taxon>Dikarya</taxon>
        <taxon>Basidiomycota</taxon>
        <taxon>Pucciniomycotina</taxon>
        <taxon>Microbotryomycetes</taxon>
        <taxon>Microbotryales</taxon>
        <taxon>Microbotryaceae</taxon>
        <taxon>Microbotryum</taxon>
    </lineage>
</organism>
<proteinExistence type="predicted"/>
<dbReference type="AlphaFoldDB" id="A0A2X0P6X9"/>
<evidence type="ECO:0000313" key="3">
    <source>
        <dbReference type="Proteomes" id="UP000249464"/>
    </source>
</evidence>
<feature type="transmembrane region" description="Helical" evidence="1">
    <location>
        <begin position="33"/>
        <end position="54"/>
    </location>
</feature>
<name>A0A2X0P6X9_9BASI</name>
<evidence type="ECO:0000313" key="2">
    <source>
        <dbReference type="EMBL" id="SGY77317.1"/>
    </source>
</evidence>
<keyword evidence="3" id="KW-1185">Reference proteome</keyword>
<keyword evidence="1" id="KW-0472">Membrane</keyword>
<sequence>MSNALCKFSFLPHKTPEHSSDRQLVTTRAPLGAVLNLISYYVVGLPLGMALTFAGPKMGLKSFDSPKPFAQ</sequence>
<keyword evidence="1" id="KW-1133">Transmembrane helix</keyword>
<dbReference type="Proteomes" id="UP000249464">
    <property type="component" value="Unassembled WGS sequence"/>
</dbReference>
<keyword evidence="1" id="KW-0812">Transmembrane</keyword>
<protein>
    <submittedName>
        <fullName evidence="2">BQ5605_C005g03603 protein</fullName>
    </submittedName>
</protein>
<evidence type="ECO:0000256" key="1">
    <source>
        <dbReference type="SAM" id="Phobius"/>
    </source>
</evidence>
<reference evidence="2 3" key="1">
    <citation type="submission" date="2016-11" db="EMBL/GenBank/DDBJ databases">
        <authorList>
            <person name="Jaros S."/>
            <person name="Januszkiewicz K."/>
            <person name="Wedrychowicz H."/>
        </authorList>
    </citation>
    <scope>NUCLEOTIDE SEQUENCE [LARGE SCALE GENOMIC DNA]</scope>
</reference>